<keyword evidence="2" id="KW-1185">Reference proteome</keyword>
<organism evidence="1 2">
    <name type="scientific">Panicum virgatum</name>
    <name type="common">Blackwell switchgrass</name>
    <dbReference type="NCBI Taxonomy" id="38727"/>
    <lineage>
        <taxon>Eukaryota</taxon>
        <taxon>Viridiplantae</taxon>
        <taxon>Streptophyta</taxon>
        <taxon>Embryophyta</taxon>
        <taxon>Tracheophyta</taxon>
        <taxon>Spermatophyta</taxon>
        <taxon>Magnoliopsida</taxon>
        <taxon>Liliopsida</taxon>
        <taxon>Poales</taxon>
        <taxon>Poaceae</taxon>
        <taxon>PACMAD clade</taxon>
        <taxon>Panicoideae</taxon>
        <taxon>Panicodae</taxon>
        <taxon>Paniceae</taxon>
        <taxon>Panicinae</taxon>
        <taxon>Panicum</taxon>
        <taxon>Panicum sect. Hiantes</taxon>
    </lineage>
</organism>
<dbReference type="AlphaFoldDB" id="A0A8T0PJB7"/>
<dbReference type="EMBL" id="CM029051">
    <property type="protein sequence ID" value="KAG2562281.1"/>
    <property type="molecule type" value="Genomic_DNA"/>
</dbReference>
<evidence type="ECO:0000313" key="2">
    <source>
        <dbReference type="Proteomes" id="UP000823388"/>
    </source>
</evidence>
<comment type="caution">
    <text evidence="1">The sequence shown here is derived from an EMBL/GenBank/DDBJ whole genome shotgun (WGS) entry which is preliminary data.</text>
</comment>
<sequence length="266" mass="29458">MSDIYFMISLHCCSKLYMIRQLALGAPPPALLTDLPTSATGSATRKRTTFIVPCNIVIAPHADKTSSLAAHWSMPGMACYQDAEDDGSMPIMAAHTRSALQQYDNFTIFSFNSNLAVTTSTYSTSTSSHSVWDDGSKLRTSLSLGVCFRVPPWPPPCKHIGPIGGVIDFMPQAKIQIEIESRMTQMQEGEHVVDVPAIDTTTPMGQDYMTRDRAYMLYSQINSFLVVHTYYSQNWMLLNHDDGLFIFRSSGDESAKCNRASSKFGP</sequence>
<reference evidence="1 2" key="1">
    <citation type="submission" date="2020-05" db="EMBL/GenBank/DDBJ databases">
        <title>WGS assembly of Panicum virgatum.</title>
        <authorList>
            <person name="Lovell J.T."/>
            <person name="Jenkins J."/>
            <person name="Shu S."/>
            <person name="Juenger T.E."/>
            <person name="Schmutz J."/>
        </authorList>
    </citation>
    <scope>NUCLEOTIDE SEQUENCE [LARGE SCALE GENOMIC DNA]</scope>
    <source>
        <strain evidence="2">cv. AP13</strain>
    </source>
</reference>
<proteinExistence type="predicted"/>
<dbReference type="Proteomes" id="UP000823388">
    <property type="component" value="Chromosome 8K"/>
</dbReference>
<accession>A0A8T0PJB7</accession>
<name>A0A8T0PJB7_PANVG</name>
<protein>
    <submittedName>
        <fullName evidence="1">Uncharacterized protein</fullName>
    </submittedName>
</protein>
<gene>
    <name evidence="1" type="ORF">PVAP13_8KG123100</name>
</gene>
<evidence type="ECO:0000313" key="1">
    <source>
        <dbReference type="EMBL" id="KAG2562281.1"/>
    </source>
</evidence>